<sequence>MYNRGKVFYGVEGLDAKNKEVYAIISENGKKISIYSKNKVIDQLKARQLVQQERNPKKITKLALGMYHNKPVWEVTYYNQNNKLCYDLLSLKDGHVMQSIQNI</sequence>
<dbReference type="AlphaFoldDB" id="A0A0R1WUY5"/>
<dbReference type="SUPFAM" id="SSF54403">
    <property type="entry name" value="Cystatin/monellin"/>
    <property type="match status" value="2"/>
</dbReference>
<dbReference type="EMBL" id="AZGD01000090">
    <property type="protein sequence ID" value="KRM18902.1"/>
    <property type="molecule type" value="Genomic_DNA"/>
</dbReference>
<evidence type="ECO:0000313" key="2">
    <source>
        <dbReference type="Proteomes" id="UP000051054"/>
    </source>
</evidence>
<dbReference type="Gene3D" id="3.10.450.40">
    <property type="match status" value="1"/>
</dbReference>
<dbReference type="Proteomes" id="UP000051054">
    <property type="component" value="Unassembled WGS sequence"/>
</dbReference>
<dbReference type="PATRIC" id="fig|1423755.3.peg.742"/>
<gene>
    <name evidence="1" type="ORF">FC40_GL000690</name>
</gene>
<proteinExistence type="predicted"/>
<evidence type="ECO:0000313" key="1">
    <source>
        <dbReference type="EMBL" id="KRM18902.1"/>
    </source>
</evidence>
<reference evidence="1 2" key="1">
    <citation type="journal article" date="2015" name="Genome Announc.">
        <title>Expanding the biotechnology potential of lactobacilli through comparative genomics of 213 strains and associated genera.</title>
        <authorList>
            <person name="Sun Z."/>
            <person name="Harris H.M."/>
            <person name="McCann A."/>
            <person name="Guo C."/>
            <person name="Argimon S."/>
            <person name="Zhang W."/>
            <person name="Yang X."/>
            <person name="Jeffery I.B."/>
            <person name="Cooney J.C."/>
            <person name="Kagawa T.F."/>
            <person name="Liu W."/>
            <person name="Song Y."/>
            <person name="Salvetti E."/>
            <person name="Wrobel A."/>
            <person name="Rasinkangas P."/>
            <person name="Parkhill J."/>
            <person name="Rea M.C."/>
            <person name="O'Sullivan O."/>
            <person name="Ritari J."/>
            <person name="Douillard F.P."/>
            <person name="Paul Ross R."/>
            <person name="Yang R."/>
            <person name="Briner A.E."/>
            <person name="Felis G.E."/>
            <person name="de Vos W.M."/>
            <person name="Barrangou R."/>
            <person name="Klaenhammer T.R."/>
            <person name="Caufield P.W."/>
            <person name="Cui Y."/>
            <person name="Zhang H."/>
            <person name="O'Toole P.W."/>
        </authorList>
    </citation>
    <scope>NUCLEOTIDE SEQUENCE [LARGE SCALE GENOMIC DNA]</scope>
    <source>
        <strain evidence="1 2">DSM 18933</strain>
    </source>
</reference>
<dbReference type="eggNOG" id="COG5353">
    <property type="taxonomic scope" value="Bacteria"/>
</dbReference>
<protein>
    <recommendedName>
        <fullName evidence="3">DUF5590 domain-containing protein</fullName>
    </recommendedName>
</protein>
<organism evidence="1 2">
    <name type="scientific">Ligilactobacillus hayakitensis DSM 18933 = JCM 14209</name>
    <dbReference type="NCBI Taxonomy" id="1423755"/>
    <lineage>
        <taxon>Bacteria</taxon>
        <taxon>Bacillati</taxon>
        <taxon>Bacillota</taxon>
        <taxon>Bacilli</taxon>
        <taxon>Lactobacillales</taxon>
        <taxon>Lactobacillaceae</taxon>
        <taxon>Ligilactobacillus</taxon>
    </lineage>
</organism>
<dbReference type="STRING" id="1423755.FC40_GL000690"/>
<dbReference type="InterPro" id="IPR046350">
    <property type="entry name" value="Cystatin_sf"/>
</dbReference>
<keyword evidence="2" id="KW-1185">Reference proteome</keyword>
<name>A0A0R1WUY5_9LACO</name>
<evidence type="ECO:0008006" key="3">
    <source>
        <dbReference type="Google" id="ProtNLM"/>
    </source>
</evidence>
<accession>A0A0R1WUY5</accession>
<comment type="caution">
    <text evidence="1">The sequence shown here is derived from an EMBL/GenBank/DDBJ whole genome shotgun (WGS) entry which is preliminary data.</text>
</comment>